<dbReference type="EMBL" id="JAVFWL010000002">
    <property type="protein sequence ID" value="KAK6736768.1"/>
    <property type="molecule type" value="Genomic_DNA"/>
</dbReference>
<gene>
    <name evidence="1" type="primary">Necator_chrII.g7250</name>
    <name evidence="1" type="ORF">RB195_019457</name>
</gene>
<organism evidence="1 2">
    <name type="scientific">Necator americanus</name>
    <name type="common">Human hookworm</name>
    <dbReference type="NCBI Taxonomy" id="51031"/>
    <lineage>
        <taxon>Eukaryota</taxon>
        <taxon>Metazoa</taxon>
        <taxon>Ecdysozoa</taxon>
        <taxon>Nematoda</taxon>
        <taxon>Chromadorea</taxon>
        <taxon>Rhabditida</taxon>
        <taxon>Rhabditina</taxon>
        <taxon>Rhabditomorpha</taxon>
        <taxon>Strongyloidea</taxon>
        <taxon>Ancylostomatidae</taxon>
        <taxon>Bunostominae</taxon>
        <taxon>Necator</taxon>
    </lineage>
</organism>
<comment type="caution">
    <text evidence="1">The sequence shown here is derived from an EMBL/GenBank/DDBJ whole genome shotgun (WGS) entry which is preliminary data.</text>
</comment>
<name>A0ABR1CEC2_NECAM</name>
<proteinExistence type="predicted"/>
<dbReference type="Proteomes" id="UP001303046">
    <property type="component" value="Unassembled WGS sequence"/>
</dbReference>
<sequence length="129" mass="14908">MPDEALKAVESYRTIAGKYLTELWRKLRCRTQLAEDVPPSIFNFFRGRGEHCSHISEDRLWHSVTPNKINFIHHTLTITTFRRYSLRLDSACCSGYDALSKTEKDINFQPHLILFQSSRCSLGSGTSHF</sequence>
<protein>
    <submittedName>
        <fullName evidence="1">Uncharacterized protein</fullName>
    </submittedName>
</protein>
<reference evidence="1 2" key="1">
    <citation type="submission" date="2023-08" db="EMBL/GenBank/DDBJ databases">
        <title>A Necator americanus chromosomal reference genome.</title>
        <authorList>
            <person name="Ilik V."/>
            <person name="Petrzelkova K.J."/>
            <person name="Pardy F."/>
            <person name="Fuh T."/>
            <person name="Niatou-Singa F.S."/>
            <person name="Gouil Q."/>
            <person name="Baker L."/>
            <person name="Ritchie M.E."/>
            <person name="Jex A.R."/>
            <person name="Gazzola D."/>
            <person name="Li H."/>
            <person name="Toshio Fujiwara R."/>
            <person name="Zhan B."/>
            <person name="Aroian R.V."/>
            <person name="Pafco B."/>
            <person name="Schwarz E.M."/>
        </authorList>
    </citation>
    <scope>NUCLEOTIDE SEQUENCE [LARGE SCALE GENOMIC DNA]</scope>
    <source>
        <strain evidence="1 2">Aroian</strain>
        <tissue evidence="1">Whole animal</tissue>
    </source>
</reference>
<evidence type="ECO:0000313" key="1">
    <source>
        <dbReference type="EMBL" id="KAK6736768.1"/>
    </source>
</evidence>
<accession>A0ABR1CEC2</accession>
<keyword evidence="2" id="KW-1185">Reference proteome</keyword>
<evidence type="ECO:0000313" key="2">
    <source>
        <dbReference type="Proteomes" id="UP001303046"/>
    </source>
</evidence>